<dbReference type="GO" id="GO:0008053">
    <property type="term" value="P:mitochondrial fusion"/>
    <property type="evidence" value="ECO:0007669"/>
    <property type="project" value="TreeGrafter"/>
</dbReference>
<evidence type="ECO:0000256" key="6">
    <source>
        <dbReference type="SAM" id="Coils"/>
    </source>
</evidence>
<dbReference type="Pfam" id="PF00350">
    <property type="entry name" value="Dynamin_N"/>
    <property type="match status" value="1"/>
</dbReference>
<keyword evidence="3" id="KW-0378">Hydrolase</keyword>
<feature type="transmembrane region" description="Helical" evidence="7">
    <location>
        <begin position="451"/>
        <end position="472"/>
    </location>
</feature>
<dbReference type="EMBL" id="CP046452">
    <property type="protein sequence ID" value="QGU01395.1"/>
    <property type="molecule type" value="Genomic_DNA"/>
</dbReference>
<dbReference type="SUPFAM" id="SSF52540">
    <property type="entry name" value="P-loop containing nucleoside triphosphate hydrolases"/>
    <property type="match status" value="1"/>
</dbReference>
<evidence type="ECO:0000256" key="7">
    <source>
        <dbReference type="SAM" id="Phobius"/>
    </source>
</evidence>
<feature type="coiled-coil region" evidence="6">
    <location>
        <begin position="544"/>
        <end position="596"/>
    </location>
</feature>
<reference evidence="10" key="1">
    <citation type="submission" date="2019-11" db="EMBL/GenBank/DDBJ databases">
        <title>Complete genome sequence of Corynebacterium kalinowskii 1959, a novel Corynebacterium species isolated from soil of a small paddock in Vilsendorf, Germany.</title>
        <authorList>
            <person name="Schaffert L."/>
            <person name="Ruwe M."/>
            <person name="Milse J."/>
            <person name="Hanuschka K."/>
            <person name="Ortseifen V."/>
            <person name="Droste J."/>
            <person name="Brandt D."/>
            <person name="Schlueter L."/>
            <person name="Kutter Y."/>
            <person name="Vinke S."/>
            <person name="Viehoefer P."/>
            <person name="Jacob L."/>
            <person name="Luebke N.-C."/>
            <person name="Schulte-Berndt E."/>
            <person name="Hain C."/>
            <person name="Linder M."/>
            <person name="Schmidt P."/>
            <person name="Wollenschlaeger L."/>
            <person name="Luttermann T."/>
            <person name="Thieme E."/>
            <person name="Hassa J."/>
            <person name="Haak M."/>
            <person name="Wittchen M."/>
            <person name="Mentz A."/>
            <person name="Persicke M."/>
            <person name="Busche T."/>
            <person name="Ruckert C."/>
        </authorList>
    </citation>
    <scope>NUCLEOTIDE SEQUENCE [LARGE SCALE GENOMIC DNA]</scope>
    <source>
        <strain evidence="10">1959</strain>
    </source>
</reference>
<sequence>MARAAEIARKYGRTGETEHALALMDANFRTGTVVVVGEIKRGKSSLVNALVGQRDLLPVDVLMCTSAPIRVTADPQWDEDPNCVLVRGDHKDPIVLTDLPKWVTHQAVQQIDKADSSEEAALLLPSAAEIRVGFDELGLITIIDTPGVGGLDEHAITAALTEARQAGVLLMVCDASTPITAPEMEILRRARETVGSVIVAVTKTDKNIRRWRSIVDDNRRLISQHLGLEIPVIGVSSLRALDAMAQADPERRALIDARSGMADLRKQIRWELSSSSGLGLRTAVDTMRISMMDIKKGIEEDIELHSASSDAVVKLEEERGRLEQFRDDTSEWEQLFQRDITLARNEISGSLDRNLEQLRIDWTDRVNADGMRVLRSKPQVFTSQIEIELKRILEDAVQSILQHVERSCRDLLQDDLSTREVMGNILATLMPAEIMNREVDKKTKDLVDPTVVTMGVMGAGALGALGTGALGAVGIGSVALAGPLAPVVGGVWIGVNLAYRAMRNGKQHLIMWIREMQNTTRSSAMRMIDQIITNARTEIMLRHRSNLRTRQREIQNKIEEARRIAQESETERKQRVARLQKNREIVGAMIRELELQKQVVSSQVKGK</sequence>
<keyword evidence="10" id="KW-1185">Reference proteome</keyword>
<keyword evidence="2" id="KW-0547">Nucleotide-binding</keyword>
<comment type="subcellular location">
    <subcellularLocation>
        <location evidence="1">Membrane</location>
    </subcellularLocation>
</comment>
<gene>
    <name evidence="9" type="primary">iniA</name>
    <name evidence="9" type="ORF">CKALI_02530</name>
</gene>
<dbReference type="RefSeq" id="WP_231580517.1">
    <property type="nucleotide sequence ID" value="NZ_CP046452.1"/>
</dbReference>
<protein>
    <submittedName>
        <fullName evidence="9">Isoniazid-induced protein IniA</fullName>
    </submittedName>
</protein>
<evidence type="ECO:0000313" key="9">
    <source>
        <dbReference type="EMBL" id="QGU01395.1"/>
    </source>
</evidence>
<keyword evidence="6" id="KW-0175">Coiled coil</keyword>
<organism evidence="9 10">
    <name type="scientific">Corynebacterium kalinowskii</name>
    <dbReference type="NCBI Taxonomy" id="2675216"/>
    <lineage>
        <taxon>Bacteria</taxon>
        <taxon>Bacillati</taxon>
        <taxon>Actinomycetota</taxon>
        <taxon>Actinomycetes</taxon>
        <taxon>Mycobacteriales</taxon>
        <taxon>Corynebacteriaceae</taxon>
        <taxon>Corynebacterium</taxon>
    </lineage>
</organism>
<dbReference type="InterPro" id="IPR045063">
    <property type="entry name" value="Dynamin_N"/>
</dbReference>
<keyword evidence="5 7" id="KW-0472">Membrane</keyword>
<evidence type="ECO:0000256" key="3">
    <source>
        <dbReference type="ARBA" id="ARBA00022801"/>
    </source>
</evidence>
<feature type="domain" description="Dynamin N-terminal" evidence="8">
    <location>
        <begin position="33"/>
        <end position="201"/>
    </location>
</feature>
<dbReference type="GO" id="GO:0016020">
    <property type="term" value="C:membrane"/>
    <property type="evidence" value="ECO:0007669"/>
    <property type="project" value="UniProtKB-SubCell"/>
</dbReference>
<keyword evidence="7" id="KW-0812">Transmembrane</keyword>
<keyword evidence="4" id="KW-0342">GTP-binding</keyword>
<name>A0A6B8VQV3_9CORY</name>
<dbReference type="GO" id="GO:0005525">
    <property type="term" value="F:GTP binding"/>
    <property type="evidence" value="ECO:0007669"/>
    <property type="project" value="UniProtKB-KW"/>
</dbReference>
<evidence type="ECO:0000256" key="2">
    <source>
        <dbReference type="ARBA" id="ARBA00022741"/>
    </source>
</evidence>
<dbReference type="PANTHER" id="PTHR10465:SF0">
    <property type="entry name" value="SARCALUMENIN"/>
    <property type="match status" value="1"/>
</dbReference>
<evidence type="ECO:0000313" key="10">
    <source>
        <dbReference type="Proteomes" id="UP000427071"/>
    </source>
</evidence>
<keyword evidence="7" id="KW-1133">Transmembrane helix</keyword>
<dbReference type="GO" id="GO:0003924">
    <property type="term" value="F:GTPase activity"/>
    <property type="evidence" value="ECO:0007669"/>
    <property type="project" value="InterPro"/>
</dbReference>
<evidence type="ECO:0000259" key="8">
    <source>
        <dbReference type="Pfam" id="PF00350"/>
    </source>
</evidence>
<evidence type="ECO:0000256" key="1">
    <source>
        <dbReference type="ARBA" id="ARBA00004370"/>
    </source>
</evidence>
<accession>A0A6B8VQV3</accession>
<evidence type="ECO:0000256" key="5">
    <source>
        <dbReference type="ARBA" id="ARBA00023136"/>
    </source>
</evidence>
<dbReference type="InterPro" id="IPR027417">
    <property type="entry name" value="P-loop_NTPase"/>
</dbReference>
<proteinExistence type="predicted"/>
<dbReference type="Proteomes" id="UP000427071">
    <property type="component" value="Chromosome"/>
</dbReference>
<dbReference type="AlphaFoldDB" id="A0A6B8VQV3"/>
<dbReference type="InterPro" id="IPR027094">
    <property type="entry name" value="Mitofusin_fam"/>
</dbReference>
<dbReference type="Gene3D" id="3.40.50.300">
    <property type="entry name" value="P-loop containing nucleotide triphosphate hydrolases"/>
    <property type="match status" value="1"/>
</dbReference>
<dbReference type="PANTHER" id="PTHR10465">
    <property type="entry name" value="TRANSMEMBRANE GTPASE FZO1"/>
    <property type="match status" value="1"/>
</dbReference>
<dbReference type="KEGG" id="ckw:CKALI_02530"/>
<evidence type="ECO:0000256" key="4">
    <source>
        <dbReference type="ARBA" id="ARBA00023134"/>
    </source>
</evidence>
<feature type="transmembrane region" description="Helical" evidence="7">
    <location>
        <begin position="478"/>
        <end position="499"/>
    </location>
</feature>